<comment type="caution">
    <text evidence="3">The sequence shown here is derived from an EMBL/GenBank/DDBJ whole genome shotgun (WGS) entry which is preliminary data.</text>
</comment>
<accession>A0A8J4ACN1</accession>
<dbReference type="PANTHER" id="PTHR46637:SF1">
    <property type="entry name" value="BLL5188 PROTEIN"/>
    <property type="match status" value="1"/>
</dbReference>
<evidence type="ECO:0000259" key="2">
    <source>
        <dbReference type="Pfam" id="PF13340"/>
    </source>
</evidence>
<keyword evidence="4" id="KW-1185">Reference proteome</keyword>
<proteinExistence type="predicted"/>
<dbReference type="Proteomes" id="UP000614996">
    <property type="component" value="Unassembled WGS sequence"/>
</dbReference>
<evidence type="ECO:0000313" key="4">
    <source>
        <dbReference type="Proteomes" id="UP000614996"/>
    </source>
</evidence>
<protein>
    <recommendedName>
        <fullName evidence="2">Insertion element IS402-like domain-containing protein</fullName>
    </recommendedName>
</protein>
<dbReference type="EMBL" id="BOPO01000040">
    <property type="protein sequence ID" value="GIL27267.1"/>
    <property type="molecule type" value="Genomic_DNA"/>
</dbReference>
<feature type="compositionally biased region" description="Basic residues" evidence="1">
    <location>
        <begin position="72"/>
        <end position="82"/>
    </location>
</feature>
<feature type="domain" description="Insertion element IS402-like" evidence="2">
    <location>
        <begin position="1"/>
        <end position="44"/>
    </location>
</feature>
<organism evidence="3 4">
    <name type="scientific">Actinocatenispora comari</name>
    <dbReference type="NCBI Taxonomy" id="2807577"/>
    <lineage>
        <taxon>Bacteria</taxon>
        <taxon>Bacillati</taxon>
        <taxon>Actinomycetota</taxon>
        <taxon>Actinomycetes</taxon>
        <taxon>Micromonosporales</taxon>
        <taxon>Micromonosporaceae</taxon>
        <taxon>Actinocatenispora</taxon>
    </lineage>
</organism>
<dbReference type="PANTHER" id="PTHR46637">
    <property type="entry name" value="TIS1421-TRANSPOSASE PROTEIN A"/>
    <property type="match status" value="1"/>
</dbReference>
<reference evidence="4" key="1">
    <citation type="journal article" date="2021" name="Int. J. Syst. Evol. Microbiol.">
        <title>Actinocatenispora comari sp. nov., an endophytic actinomycete isolated from aerial parts of Comarum salesowianum.</title>
        <authorList>
            <person name="Oyunbileg N."/>
            <person name="Iizaka Y."/>
            <person name="Hamada M."/>
            <person name="Davaapurev B.O."/>
            <person name="Fukumoto A."/>
            <person name="Tsetseg B."/>
            <person name="Kato F."/>
            <person name="Tamura T."/>
            <person name="Batkhuu J."/>
            <person name="Anzai Y."/>
        </authorList>
    </citation>
    <scope>NUCLEOTIDE SEQUENCE [LARGE SCALE GENOMIC DNA]</scope>
    <source>
        <strain evidence="4">NUM-2625</strain>
    </source>
</reference>
<feature type="region of interest" description="Disordered" evidence="1">
    <location>
        <begin position="72"/>
        <end position="100"/>
    </location>
</feature>
<dbReference type="AlphaFoldDB" id="A0A8J4ACN1"/>
<evidence type="ECO:0000256" key="1">
    <source>
        <dbReference type="SAM" id="MobiDB-lite"/>
    </source>
</evidence>
<evidence type="ECO:0000313" key="3">
    <source>
        <dbReference type="EMBL" id="GIL27267.1"/>
    </source>
</evidence>
<dbReference type="Pfam" id="PF13340">
    <property type="entry name" value="DUF4096"/>
    <property type="match status" value="1"/>
</dbReference>
<sequence>MLNAIVWKVRSGAAWPDVPARYGSWQSVYTRFRRWALDGTFGRMLSGVQAQANAAGDIDWLVSVDSTIVRGHQHAAGARKRGSANPAKRQITPSADPEEG</sequence>
<dbReference type="InterPro" id="IPR025161">
    <property type="entry name" value="IS402-like_dom"/>
</dbReference>
<name>A0A8J4ACN1_9ACTN</name>
<dbReference type="InterPro" id="IPR052909">
    <property type="entry name" value="Transposase_6_like"/>
</dbReference>
<gene>
    <name evidence="3" type="ORF">NUM_25210</name>
</gene>